<dbReference type="InParanoid" id="C3Z2T6"/>
<protein>
    <submittedName>
        <fullName evidence="1">Uncharacterized protein</fullName>
    </submittedName>
</protein>
<proteinExistence type="predicted"/>
<dbReference type="AlphaFoldDB" id="C3Z2T6"/>
<organism>
    <name type="scientific">Branchiostoma floridae</name>
    <name type="common">Florida lancelet</name>
    <name type="synonym">Amphioxus</name>
    <dbReference type="NCBI Taxonomy" id="7739"/>
    <lineage>
        <taxon>Eukaryota</taxon>
        <taxon>Metazoa</taxon>
        <taxon>Chordata</taxon>
        <taxon>Cephalochordata</taxon>
        <taxon>Leptocardii</taxon>
        <taxon>Amphioxiformes</taxon>
        <taxon>Branchiostomatidae</taxon>
        <taxon>Branchiostoma</taxon>
    </lineage>
</organism>
<accession>C3Z2T6</accession>
<dbReference type="EMBL" id="GG666574">
    <property type="protein sequence ID" value="EEN53337.1"/>
    <property type="molecule type" value="Genomic_DNA"/>
</dbReference>
<sequence>MGWEEKEFAAVFYSEPGVLGFLANVLSAFLAAVGNMIEPAEQPVVGTVIT</sequence>
<gene>
    <name evidence="1" type="ORF">BRAFLDRAFT_276311</name>
</gene>
<reference evidence="1" key="1">
    <citation type="journal article" date="2008" name="Nature">
        <title>The amphioxus genome and the evolution of the chordate karyotype.</title>
        <authorList>
            <consortium name="US DOE Joint Genome Institute (JGI-PGF)"/>
            <person name="Putnam N.H."/>
            <person name="Butts T."/>
            <person name="Ferrier D.E.K."/>
            <person name="Furlong R.F."/>
            <person name="Hellsten U."/>
            <person name="Kawashima T."/>
            <person name="Robinson-Rechavi M."/>
            <person name="Shoguchi E."/>
            <person name="Terry A."/>
            <person name="Yu J.-K."/>
            <person name="Benito-Gutierrez E.L."/>
            <person name="Dubchak I."/>
            <person name="Garcia-Fernandez J."/>
            <person name="Gibson-Brown J.J."/>
            <person name="Grigoriev I.V."/>
            <person name="Horton A.C."/>
            <person name="de Jong P.J."/>
            <person name="Jurka J."/>
            <person name="Kapitonov V.V."/>
            <person name="Kohara Y."/>
            <person name="Kuroki Y."/>
            <person name="Lindquist E."/>
            <person name="Lucas S."/>
            <person name="Osoegawa K."/>
            <person name="Pennacchio L.A."/>
            <person name="Salamov A.A."/>
            <person name="Satou Y."/>
            <person name="Sauka-Spengler T."/>
            <person name="Schmutz J."/>
            <person name="Shin-I T."/>
            <person name="Toyoda A."/>
            <person name="Bronner-Fraser M."/>
            <person name="Fujiyama A."/>
            <person name="Holland L.Z."/>
            <person name="Holland P.W.H."/>
            <person name="Satoh N."/>
            <person name="Rokhsar D.S."/>
        </authorList>
    </citation>
    <scope>NUCLEOTIDE SEQUENCE [LARGE SCALE GENOMIC DNA]</scope>
    <source>
        <strain evidence="1">S238N-H82</strain>
        <tissue evidence="1">Testes</tissue>
    </source>
</reference>
<evidence type="ECO:0000313" key="1">
    <source>
        <dbReference type="EMBL" id="EEN53337.1"/>
    </source>
</evidence>
<feature type="non-terminal residue" evidence="1">
    <location>
        <position position="50"/>
    </location>
</feature>
<name>C3Z2T6_BRAFL</name>